<evidence type="ECO:0000313" key="6">
    <source>
        <dbReference type="Proteomes" id="UP000287394"/>
    </source>
</evidence>
<dbReference type="InterPro" id="IPR018060">
    <property type="entry name" value="HTH_AraC"/>
</dbReference>
<dbReference type="SUPFAM" id="SSF51215">
    <property type="entry name" value="Regulatory protein AraC"/>
    <property type="match status" value="1"/>
</dbReference>
<dbReference type="KEGG" id="ccot:CCAX7_64270"/>
<dbReference type="InterPro" id="IPR037923">
    <property type="entry name" value="HTH-like"/>
</dbReference>
<gene>
    <name evidence="5" type="ORF">CCAX7_64270</name>
</gene>
<dbReference type="Gene3D" id="2.60.120.280">
    <property type="entry name" value="Regulatory protein AraC"/>
    <property type="match status" value="1"/>
</dbReference>
<protein>
    <submittedName>
        <fullName evidence="5">AraC family transcriptional regulator</fullName>
    </submittedName>
</protein>
<dbReference type="PANTHER" id="PTHR46796">
    <property type="entry name" value="HTH-TYPE TRANSCRIPTIONAL ACTIVATOR RHAS-RELATED"/>
    <property type="match status" value="1"/>
</dbReference>
<keyword evidence="3" id="KW-0804">Transcription</keyword>
<dbReference type="InterPro" id="IPR050204">
    <property type="entry name" value="AraC_XylS_family_regulators"/>
</dbReference>
<dbReference type="InterPro" id="IPR009057">
    <property type="entry name" value="Homeodomain-like_sf"/>
</dbReference>
<dbReference type="AlphaFoldDB" id="A0A402CQG4"/>
<evidence type="ECO:0000256" key="4">
    <source>
        <dbReference type="SAM" id="MobiDB-lite"/>
    </source>
</evidence>
<evidence type="ECO:0000256" key="1">
    <source>
        <dbReference type="ARBA" id="ARBA00023015"/>
    </source>
</evidence>
<keyword evidence="6" id="KW-1185">Reference proteome</keyword>
<dbReference type="Proteomes" id="UP000287394">
    <property type="component" value="Chromosome"/>
</dbReference>
<feature type="compositionally biased region" description="Pro residues" evidence="4">
    <location>
        <begin position="280"/>
        <end position="290"/>
    </location>
</feature>
<reference evidence="5 6" key="1">
    <citation type="journal article" date="2019" name="Int. J. Syst. Evol. Microbiol.">
        <title>Capsulimonas corticalis gen. nov., sp. nov., an aerobic capsulated bacterium, of a novel bacterial order, Capsulimonadales ord. nov., of the class Armatimonadia of the phylum Armatimonadetes.</title>
        <authorList>
            <person name="Li J."/>
            <person name="Kudo C."/>
            <person name="Tonouchi A."/>
        </authorList>
    </citation>
    <scope>NUCLEOTIDE SEQUENCE [LARGE SCALE GENOMIC DNA]</scope>
    <source>
        <strain evidence="5 6">AX-7</strain>
    </source>
</reference>
<name>A0A402CQG4_9BACT</name>
<dbReference type="Pfam" id="PF02311">
    <property type="entry name" value="AraC_binding"/>
    <property type="match status" value="1"/>
</dbReference>
<evidence type="ECO:0000256" key="2">
    <source>
        <dbReference type="ARBA" id="ARBA00023125"/>
    </source>
</evidence>
<keyword evidence="2" id="KW-0238">DNA-binding</keyword>
<organism evidence="5 6">
    <name type="scientific">Capsulimonas corticalis</name>
    <dbReference type="NCBI Taxonomy" id="2219043"/>
    <lineage>
        <taxon>Bacteria</taxon>
        <taxon>Bacillati</taxon>
        <taxon>Armatimonadota</taxon>
        <taxon>Armatimonadia</taxon>
        <taxon>Capsulimonadales</taxon>
        <taxon>Capsulimonadaceae</taxon>
        <taxon>Capsulimonas</taxon>
    </lineage>
</organism>
<dbReference type="GO" id="GO:0003700">
    <property type="term" value="F:DNA-binding transcription factor activity"/>
    <property type="evidence" value="ECO:0007669"/>
    <property type="project" value="InterPro"/>
</dbReference>
<keyword evidence="1" id="KW-0805">Transcription regulation</keyword>
<dbReference type="SUPFAM" id="SSF46689">
    <property type="entry name" value="Homeodomain-like"/>
    <property type="match status" value="2"/>
</dbReference>
<evidence type="ECO:0000313" key="5">
    <source>
        <dbReference type="EMBL" id="BDI34376.1"/>
    </source>
</evidence>
<dbReference type="PROSITE" id="PS01124">
    <property type="entry name" value="HTH_ARAC_FAMILY_2"/>
    <property type="match status" value="1"/>
</dbReference>
<dbReference type="GO" id="GO:0043565">
    <property type="term" value="F:sequence-specific DNA binding"/>
    <property type="evidence" value="ECO:0007669"/>
    <property type="project" value="InterPro"/>
</dbReference>
<feature type="region of interest" description="Disordered" evidence="4">
    <location>
        <begin position="254"/>
        <end position="290"/>
    </location>
</feature>
<dbReference type="Gene3D" id="1.10.10.60">
    <property type="entry name" value="Homeodomain-like"/>
    <property type="match status" value="2"/>
</dbReference>
<sequence length="290" mass="32366">MTPLGRLTLAARIQNGEGVVPAYPLRIYDQYALVFITRGEGVYRDIHQKRIPLVAGDAIFVFPSFPHSYGPNPGTHWDELYFVFDGPAFAMLHQIGLIDPSRPIAPRQPDDRWLAKFTAFAARLRPGSRDDDALQVARLHALLTEMLLALSTPTDTSHPDDWLQAAQLLLEADLSQDLDPAEVARKVGVGYELFRKRFTQSLGVSPARYRARRRIEAACEMLKFTQMTSAQIADALGYGDEFYFSKRFKAEMGQGPREFRQSKPTPALRATLCKPTPALRAPPPADGKGL</sequence>
<dbReference type="InterPro" id="IPR003313">
    <property type="entry name" value="AraC-bd"/>
</dbReference>
<proteinExistence type="predicted"/>
<dbReference type="Pfam" id="PF12833">
    <property type="entry name" value="HTH_18"/>
    <property type="match status" value="1"/>
</dbReference>
<evidence type="ECO:0000256" key="3">
    <source>
        <dbReference type="ARBA" id="ARBA00023163"/>
    </source>
</evidence>
<dbReference type="EMBL" id="AP025739">
    <property type="protein sequence ID" value="BDI34376.1"/>
    <property type="molecule type" value="Genomic_DNA"/>
</dbReference>
<accession>A0A402CQG4</accession>
<dbReference type="SMART" id="SM00342">
    <property type="entry name" value="HTH_ARAC"/>
    <property type="match status" value="1"/>
</dbReference>